<protein>
    <submittedName>
        <fullName evidence="9">Cation transport protein</fullName>
    </submittedName>
</protein>
<keyword evidence="6" id="KW-0406">Ion transport</keyword>
<evidence type="ECO:0000313" key="10">
    <source>
        <dbReference type="Proteomes" id="UP000198642"/>
    </source>
</evidence>
<comment type="subcellular location">
    <subcellularLocation>
        <location evidence="1">Cell membrane</location>
        <topology evidence="1">Multi-pass membrane protein</topology>
    </subcellularLocation>
</comment>
<gene>
    <name evidence="9" type="ORF">SAMN04488072_11110</name>
</gene>
<keyword evidence="3" id="KW-1003">Cell membrane</keyword>
<evidence type="ECO:0000256" key="5">
    <source>
        <dbReference type="ARBA" id="ARBA00022989"/>
    </source>
</evidence>
<evidence type="ECO:0000256" key="3">
    <source>
        <dbReference type="ARBA" id="ARBA00022475"/>
    </source>
</evidence>
<evidence type="ECO:0000256" key="1">
    <source>
        <dbReference type="ARBA" id="ARBA00004651"/>
    </source>
</evidence>
<dbReference type="PANTHER" id="PTHR32024:SF1">
    <property type="entry name" value="KTR SYSTEM POTASSIUM UPTAKE PROTEIN B"/>
    <property type="match status" value="1"/>
</dbReference>
<dbReference type="GO" id="GO:0005886">
    <property type="term" value="C:plasma membrane"/>
    <property type="evidence" value="ECO:0007669"/>
    <property type="project" value="UniProtKB-SubCell"/>
</dbReference>
<keyword evidence="2" id="KW-0813">Transport</keyword>
<accession>A0A1I0ZF87</accession>
<evidence type="ECO:0000256" key="7">
    <source>
        <dbReference type="ARBA" id="ARBA00023136"/>
    </source>
</evidence>
<keyword evidence="7 8" id="KW-0472">Membrane</keyword>
<dbReference type="RefSeq" id="WP_090239057.1">
    <property type="nucleotide sequence ID" value="NZ_FOJW01000011.1"/>
</dbReference>
<sequence length="181" mass="20321">MPSSRKRRRNLFYRCIIFRSNSLSDIAANPVINIVISFLFIVGGIGFTVVFDMWRSKEFKQLSLQTKSMIVGTLTINIFSFLIIFILEYYNPNTLAGLSNFDKIQATYFQAVTPRTAGFNTLDIGQMEESSLFLIIILMFIGGGSTSTVGGIKLTTALAILLATISLFKKRTCRDLPEKYT</sequence>
<dbReference type="Pfam" id="PF02386">
    <property type="entry name" value="TrkH"/>
    <property type="match status" value="1"/>
</dbReference>
<keyword evidence="4 8" id="KW-0812">Transmembrane</keyword>
<organism evidence="9 10">
    <name type="scientific">Lentibacillus halodurans</name>
    <dbReference type="NCBI Taxonomy" id="237679"/>
    <lineage>
        <taxon>Bacteria</taxon>
        <taxon>Bacillati</taxon>
        <taxon>Bacillota</taxon>
        <taxon>Bacilli</taxon>
        <taxon>Bacillales</taxon>
        <taxon>Bacillaceae</taxon>
        <taxon>Lentibacillus</taxon>
    </lineage>
</organism>
<proteinExistence type="predicted"/>
<reference evidence="9 10" key="1">
    <citation type="submission" date="2016-10" db="EMBL/GenBank/DDBJ databases">
        <authorList>
            <person name="de Groot N.N."/>
        </authorList>
    </citation>
    <scope>NUCLEOTIDE SEQUENCE [LARGE SCALE GENOMIC DNA]</scope>
    <source>
        <strain evidence="9 10">CGMCC 1.3702</strain>
    </source>
</reference>
<feature type="transmembrane region" description="Helical" evidence="8">
    <location>
        <begin position="132"/>
        <end position="165"/>
    </location>
</feature>
<feature type="transmembrane region" description="Helical" evidence="8">
    <location>
        <begin position="31"/>
        <end position="51"/>
    </location>
</feature>
<name>A0A1I0ZF87_9BACI</name>
<keyword evidence="5 8" id="KW-1133">Transmembrane helix</keyword>
<evidence type="ECO:0000256" key="2">
    <source>
        <dbReference type="ARBA" id="ARBA00022448"/>
    </source>
</evidence>
<dbReference type="Proteomes" id="UP000198642">
    <property type="component" value="Unassembled WGS sequence"/>
</dbReference>
<dbReference type="OrthoDB" id="9810952at2"/>
<dbReference type="PANTHER" id="PTHR32024">
    <property type="entry name" value="TRK SYSTEM POTASSIUM UPTAKE PROTEIN TRKG-RELATED"/>
    <property type="match status" value="1"/>
</dbReference>
<feature type="transmembrane region" description="Helical" evidence="8">
    <location>
        <begin position="71"/>
        <end position="90"/>
    </location>
</feature>
<dbReference type="AlphaFoldDB" id="A0A1I0ZF87"/>
<dbReference type="InterPro" id="IPR003445">
    <property type="entry name" value="Cat_transpt"/>
</dbReference>
<evidence type="ECO:0000256" key="8">
    <source>
        <dbReference type="SAM" id="Phobius"/>
    </source>
</evidence>
<dbReference type="STRING" id="237679.SAMN04488072_11110"/>
<evidence type="ECO:0000313" key="9">
    <source>
        <dbReference type="EMBL" id="SFB24052.1"/>
    </source>
</evidence>
<evidence type="ECO:0000256" key="4">
    <source>
        <dbReference type="ARBA" id="ARBA00022692"/>
    </source>
</evidence>
<dbReference type="EMBL" id="FOJW01000011">
    <property type="protein sequence ID" value="SFB24052.1"/>
    <property type="molecule type" value="Genomic_DNA"/>
</dbReference>
<keyword evidence="10" id="KW-1185">Reference proteome</keyword>
<dbReference type="GO" id="GO:0030001">
    <property type="term" value="P:metal ion transport"/>
    <property type="evidence" value="ECO:0007669"/>
    <property type="project" value="UniProtKB-ARBA"/>
</dbReference>
<evidence type="ECO:0000256" key="6">
    <source>
        <dbReference type="ARBA" id="ARBA00023065"/>
    </source>
</evidence>
<dbReference type="GO" id="GO:0008324">
    <property type="term" value="F:monoatomic cation transmembrane transporter activity"/>
    <property type="evidence" value="ECO:0007669"/>
    <property type="project" value="InterPro"/>
</dbReference>